<evidence type="ECO:0000259" key="6">
    <source>
        <dbReference type="Pfam" id="PF04335"/>
    </source>
</evidence>
<sequence length="232" mass="26750">MFHKERSEKIKETNNPYIDARINYRSNEEKEKSNTRMWQIASLSALFIVAILAGGYVAEKKESKFIPYIVEVNQLGQSMTSKIAQRAIPTDPRIIKATLAEFISNLRLVTPDSELQKRAIRKVYYHLLDNTPGIKQTNEFFSDDKSNPFHRAEKVIVNCEILSVLPQTKKSWQVTWLEHVRSHNGDDLGTTRRTGIIQVIVKENTNDTTEDEIRRNPLGIFIQSYALSEEIQ</sequence>
<evidence type="ECO:0000256" key="2">
    <source>
        <dbReference type="ARBA" id="ARBA00022692"/>
    </source>
</evidence>
<evidence type="ECO:0000313" key="7">
    <source>
        <dbReference type="EMBL" id="SUB76407.1"/>
    </source>
</evidence>
<evidence type="ECO:0000256" key="5">
    <source>
        <dbReference type="SAM" id="Phobius"/>
    </source>
</evidence>
<keyword evidence="2 5" id="KW-0812">Transmembrane</keyword>
<evidence type="ECO:0000256" key="3">
    <source>
        <dbReference type="ARBA" id="ARBA00022989"/>
    </source>
</evidence>
<keyword evidence="8" id="KW-1185">Reference proteome</keyword>
<dbReference type="Pfam" id="PF04335">
    <property type="entry name" value="VirB8"/>
    <property type="match status" value="1"/>
</dbReference>
<dbReference type="SUPFAM" id="SSF54427">
    <property type="entry name" value="NTF2-like"/>
    <property type="match status" value="1"/>
</dbReference>
<feature type="transmembrane region" description="Helical" evidence="5">
    <location>
        <begin position="37"/>
        <end position="58"/>
    </location>
</feature>
<dbReference type="InterPro" id="IPR035658">
    <property type="entry name" value="TrbF"/>
</dbReference>
<dbReference type="Gene3D" id="3.10.450.230">
    <property type="entry name" value="VirB8 protein"/>
    <property type="match status" value="1"/>
</dbReference>
<dbReference type="CDD" id="cd16425">
    <property type="entry name" value="TrbF"/>
    <property type="match status" value="1"/>
</dbReference>
<name>A0A379DER5_9PAST</name>
<dbReference type="InterPro" id="IPR032710">
    <property type="entry name" value="NTF2-like_dom_sf"/>
</dbReference>
<proteinExistence type="predicted"/>
<evidence type="ECO:0000256" key="1">
    <source>
        <dbReference type="ARBA" id="ARBA00004167"/>
    </source>
</evidence>
<comment type="subcellular location">
    <subcellularLocation>
        <location evidence="1">Membrane</location>
        <topology evidence="1">Single-pass membrane protein</topology>
    </subcellularLocation>
</comment>
<dbReference type="RefSeq" id="WP_115316488.1">
    <property type="nucleotide sequence ID" value="NZ_LWIF01000002.1"/>
</dbReference>
<reference evidence="7 8" key="1">
    <citation type="submission" date="2018-06" db="EMBL/GenBank/DDBJ databases">
        <authorList>
            <consortium name="Pathogen Informatics"/>
            <person name="Doyle S."/>
        </authorList>
    </citation>
    <scope>NUCLEOTIDE SEQUENCE [LARGE SCALE GENOMIC DNA]</scope>
    <source>
        <strain evidence="7 8">NCTC12872</strain>
    </source>
</reference>
<accession>A0A379DER5</accession>
<dbReference type="InterPro" id="IPR007430">
    <property type="entry name" value="VirB8"/>
</dbReference>
<evidence type="ECO:0000256" key="4">
    <source>
        <dbReference type="ARBA" id="ARBA00023136"/>
    </source>
</evidence>
<dbReference type="OrthoDB" id="9778195at2"/>
<organism evidence="7 8">
    <name type="scientific">Phocoenobacter uteri</name>
    <dbReference type="NCBI Taxonomy" id="146806"/>
    <lineage>
        <taxon>Bacteria</taxon>
        <taxon>Pseudomonadati</taxon>
        <taxon>Pseudomonadota</taxon>
        <taxon>Gammaproteobacteria</taxon>
        <taxon>Pasteurellales</taxon>
        <taxon>Pasteurellaceae</taxon>
        <taxon>Phocoenobacter</taxon>
    </lineage>
</organism>
<evidence type="ECO:0000313" key="8">
    <source>
        <dbReference type="Proteomes" id="UP000255417"/>
    </source>
</evidence>
<protein>
    <submittedName>
        <fullName evidence="7">Conjugal transfer protein TrbF</fullName>
    </submittedName>
</protein>
<gene>
    <name evidence="7" type="ORF">NCTC12872_02035</name>
</gene>
<dbReference type="Proteomes" id="UP000255417">
    <property type="component" value="Unassembled WGS sequence"/>
</dbReference>
<keyword evidence="4 5" id="KW-0472">Membrane</keyword>
<dbReference type="GO" id="GO:0016020">
    <property type="term" value="C:membrane"/>
    <property type="evidence" value="ECO:0007669"/>
    <property type="project" value="UniProtKB-SubCell"/>
</dbReference>
<dbReference type="EMBL" id="UGTA01000002">
    <property type="protein sequence ID" value="SUB76407.1"/>
    <property type="molecule type" value="Genomic_DNA"/>
</dbReference>
<dbReference type="AlphaFoldDB" id="A0A379DER5"/>
<keyword evidence="3 5" id="KW-1133">Transmembrane helix</keyword>
<feature type="domain" description="Bacterial virulence protein VirB8" evidence="6">
    <location>
        <begin position="24"/>
        <end position="230"/>
    </location>
</feature>